<dbReference type="FunFam" id="2.60.40.10:FF:001097">
    <property type="entry name" value="Immunoglobulin-like and fibronectin type III domain-containing protein 1"/>
    <property type="match status" value="1"/>
</dbReference>
<evidence type="ECO:0008006" key="10">
    <source>
        <dbReference type="Google" id="ProtNLM"/>
    </source>
</evidence>
<dbReference type="Gene3D" id="2.60.40.10">
    <property type="entry name" value="Immunoglobulins"/>
    <property type="match status" value="9"/>
</dbReference>
<dbReference type="InParanoid" id="A0A803TRR4"/>
<evidence type="ECO:0000313" key="9">
    <source>
        <dbReference type="Proteomes" id="UP000001646"/>
    </source>
</evidence>
<dbReference type="InterPro" id="IPR036179">
    <property type="entry name" value="Ig-like_dom_sf"/>
</dbReference>
<evidence type="ECO:0000259" key="6">
    <source>
        <dbReference type="PROSITE" id="PS50835"/>
    </source>
</evidence>
<dbReference type="PROSITE" id="PS50853">
    <property type="entry name" value="FN3"/>
    <property type="match status" value="4"/>
</dbReference>
<dbReference type="Pfam" id="PF18362">
    <property type="entry name" value="THB"/>
    <property type="match status" value="1"/>
</dbReference>
<feature type="region of interest" description="Disordered" evidence="4">
    <location>
        <begin position="427"/>
        <end position="446"/>
    </location>
</feature>
<dbReference type="SUPFAM" id="SSF49265">
    <property type="entry name" value="Fibronectin type III"/>
    <property type="match status" value="2"/>
</dbReference>
<evidence type="ECO:0000256" key="5">
    <source>
        <dbReference type="SAM" id="SignalP"/>
    </source>
</evidence>
<dbReference type="PROSITE" id="PS50835">
    <property type="entry name" value="IG_LIKE"/>
    <property type="match status" value="2"/>
</dbReference>
<dbReference type="CDD" id="cd00096">
    <property type="entry name" value="Ig"/>
    <property type="match status" value="1"/>
</dbReference>
<feature type="domain" description="Ig-like" evidence="6">
    <location>
        <begin position="1621"/>
        <end position="1707"/>
    </location>
</feature>
<dbReference type="Bgee" id="ENSACAG00000003494">
    <property type="expression patterns" value="Expressed in skeletal muscle tissue and 6 other cell types or tissues"/>
</dbReference>
<reference evidence="8" key="3">
    <citation type="submission" date="2025-09" db="UniProtKB">
        <authorList>
            <consortium name="Ensembl"/>
        </authorList>
    </citation>
    <scope>IDENTIFICATION</scope>
</reference>
<dbReference type="SMART" id="SM00409">
    <property type="entry name" value="IG"/>
    <property type="match status" value="5"/>
</dbReference>
<evidence type="ECO:0000256" key="2">
    <source>
        <dbReference type="ARBA" id="ARBA00023319"/>
    </source>
</evidence>
<dbReference type="FunFam" id="2.60.40.10:FF:002294">
    <property type="entry name" value="Immunoglobulin-like and fibronectin type III domain-containing 1, tandem duplicate 3"/>
    <property type="match status" value="1"/>
</dbReference>
<feature type="compositionally biased region" description="Basic and acidic residues" evidence="4">
    <location>
        <begin position="427"/>
        <end position="441"/>
    </location>
</feature>
<dbReference type="Pfam" id="PF00041">
    <property type="entry name" value="fn3"/>
    <property type="match status" value="4"/>
</dbReference>
<dbReference type="InterPro" id="IPR003961">
    <property type="entry name" value="FN3_dom"/>
</dbReference>
<keyword evidence="9" id="KW-1185">Reference proteome</keyword>
<feature type="domain" description="Fibronectin type-III" evidence="7">
    <location>
        <begin position="1519"/>
        <end position="1617"/>
    </location>
</feature>
<feature type="domain" description="Fibronectin type-III" evidence="7">
    <location>
        <begin position="1718"/>
        <end position="1812"/>
    </location>
</feature>
<dbReference type="GO" id="GO:0031430">
    <property type="term" value="C:M band"/>
    <property type="evidence" value="ECO:0000318"/>
    <property type="project" value="GO_Central"/>
</dbReference>
<evidence type="ECO:0000313" key="8">
    <source>
        <dbReference type="Ensembl" id="ENSACAP00000037904.1"/>
    </source>
</evidence>
<dbReference type="PANTHER" id="PTHR13817">
    <property type="entry name" value="TITIN"/>
    <property type="match status" value="1"/>
</dbReference>
<dbReference type="InterPro" id="IPR036116">
    <property type="entry name" value="FN3_sf"/>
</dbReference>
<organism evidence="8 9">
    <name type="scientific">Anolis carolinensis</name>
    <name type="common">Green anole</name>
    <name type="synonym">American chameleon</name>
    <dbReference type="NCBI Taxonomy" id="28377"/>
    <lineage>
        <taxon>Eukaryota</taxon>
        <taxon>Metazoa</taxon>
        <taxon>Chordata</taxon>
        <taxon>Craniata</taxon>
        <taxon>Vertebrata</taxon>
        <taxon>Euteleostomi</taxon>
        <taxon>Lepidosauria</taxon>
        <taxon>Squamata</taxon>
        <taxon>Bifurcata</taxon>
        <taxon>Unidentata</taxon>
        <taxon>Episquamata</taxon>
        <taxon>Toxicofera</taxon>
        <taxon>Iguania</taxon>
        <taxon>Dactyloidae</taxon>
        <taxon>Anolis</taxon>
    </lineage>
</organism>
<dbReference type="GO" id="GO:0045214">
    <property type="term" value="P:sarcomere organization"/>
    <property type="evidence" value="ECO:0000318"/>
    <property type="project" value="GO_Central"/>
</dbReference>
<feature type="domain" description="Fibronectin type-III" evidence="7">
    <location>
        <begin position="1321"/>
        <end position="1416"/>
    </location>
</feature>
<dbReference type="GeneTree" id="ENSGT00940000169516"/>
<keyword evidence="1" id="KW-0677">Repeat</keyword>
<keyword evidence="5" id="KW-0732">Signal</keyword>
<evidence type="ECO:0000259" key="7">
    <source>
        <dbReference type="PROSITE" id="PS50853"/>
    </source>
</evidence>
<evidence type="ECO:0000256" key="4">
    <source>
        <dbReference type="SAM" id="MobiDB-lite"/>
    </source>
</evidence>
<dbReference type="FunFam" id="2.60.40.10:FF:001231">
    <property type="entry name" value="Immunoglobulin-like and fibronectin type III domain containing 1"/>
    <property type="match status" value="1"/>
</dbReference>
<feature type="signal peptide" evidence="5">
    <location>
        <begin position="1"/>
        <end position="23"/>
    </location>
</feature>
<reference evidence="8 9" key="1">
    <citation type="submission" date="2009-12" db="EMBL/GenBank/DDBJ databases">
        <title>The Genome Sequence of Anolis carolinensis (Green Anole Lizard).</title>
        <authorList>
            <consortium name="The Genome Sequencing Platform"/>
            <person name="Di Palma F."/>
            <person name="Alfoldi J."/>
            <person name="Heiman D."/>
            <person name="Young S."/>
            <person name="Grabherr M."/>
            <person name="Johnson J."/>
            <person name="Lander E.S."/>
            <person name="Lindblad-Toh K."/>
        </authorList>
    </citation>
    <scope>NUCLEOTIDE SEQUENCE [LARGE SCALE GENOMIC DNA]</scope>
    <source>
        <strain evidence="8 9">JBL SC #1</strain>
    </source>
</reference>
<reference evidence="8" key="2">
    <citation type="submission" date="2025-08" db="UniProtKB">
        <authorList>
            <consortium name="Ensembl"/>
        </authorList>
    </citation>
    <scope>IDENTIFICATION</scope>
</reference>
<feature type="chain" id="PRO_5032313829" description="Immunoglobulin like and fibronectin type III domain containing 1" evidence="5">
    <location>
        <begin position="24"/>
        <end position="1860"/>
    </location>
</feature>
<dbReference type="InterPro" id="IPR007110">
    <property type="entry name" value="Ig-like_dom"/>
</dbReference>
<evidence type="ECO:0000256" key="3">
    <source>
        <dbReference type="SAM" id="Coils"/>
    </source>
</evidence>
<dbReference type="SMART" id="SM00060">
    <property type="entry name" value="FN3"/>
    <property type="match status" value="4"/>
</dbReference>
<accession>A0A803TRR4</accession>
<keyword evidence="2" id="KW-0393">Immunoglobulin domain</keyword>
<feature type="coiled-coil region" evidence="3">
    <location>
        <begin position="151"/>
        <end position="178"/>
    </location>
</feature>
<evidence type="ECO:0000256" key="1">
    <source>
        <dbReference type="ARBA" id="ARBA00022737"/>
    </source>
</evidence>
<dbReference type="Proteomes" id="UP000001646">
    <property type="component" value="Chromosome 4"/>
</dbReference>
<dbReference type="FunFam" id="2.60.40.10:FF:001232">
    <property type="entry name" value="Immunoglobulin-like and fibronectin type III domain-containing 1"/>
    <property type="match status" value="2"/>
</dbReference>
<dbReference type="InterPro" id="IPR013783">
    <property type="entry name" value="Ig-like_fold"/>
</dbReference>
<protein>
    <recommendedName>
        <fullName evidence="10">Immunoglobulin like and fibronectin type III domain containing 1</fullName>
    </recommendedName>
</protein>
<dbReference type="InterPro" id="IPR050964">
    <property type="entry name" value="Striated_Muscle_Regulatory"/>
</dbReference>
<dbReference type="PRINTS" id="PR00014">
    <property type="entry name" value="FNTYPEIII"/>
</dbReference>
<dbReference type="Ensembl" id="ENSACAT00000056179.1">
    <property type="protein sequence ID" value="ENSACAP00000037904.1"/>
    <property type="gene ID" value="ENSACAG00000003494.4"/>
</dbReference>
<dbReference type="InterPro" id="IPR013098">
    <property type="entry name" value="Ig_I-set"/>
</dbReference>
<dbReference type="FunFam" id="2.60.40.10:FF:000031">
    <property type="entry name" value="Myosin-binding protein C, slow type"/>
    <property type="match status" value="1"/>
</dbReference>
<dbReference type="SUPFAM" id="SSF48726">
    <property type="entry name" value="Immunoglobulin"/>
    <property type="match status" value="4"/>
</dbReference>
<dbReference type="SMART" id="SM00408">
    <property type="entry name" value="IGc2"/>
    <property type="match status" value="2"/>
</dbReference>
<dbReference type="FunFam" id="2.60.40.10:FF:001401">
    <property type="entry name" value="immunoglobulin-like and fibronectin type III domain-containing protein 1"/>
    <property type="match status" value="1"/>
</dbReference>
<dbReference type="Pfam" id="PF07679">
    <property type="entry name" value="I-set"/>
    <property type="match status" value="4"/>
</dbReference>
<feature type="domain" description="Fibronectin type-III" evidence="7">
    <location>
        <begin position="1421"/>
        <end position="1516"/>
    </location>
</feature>
<dbReference type="FunFam" id="2.60.40.10:FF:001438">
    <property type="entry name" value="Immunoglobulin-like and fibronectin type III domain-containing protein 1"/>
    <property type="match status" value="1"/>
</dbReference>
<dbReference type="InterPro" id="IPR003599">
    <property type="entry name" value="Ig_sub"/>
</dbReference>
<dbReference type="InterPro" id="IPR003598">
    <property type="entry name" value="Ig_sub2"/>
</dbReference>
<feature type="domain" description="Ig-like" evidence="6">
    <location>
        <begin position="55"/>
        <end position="145"/>
    </location>
</feature>
<name>A0A803TRR4_ANOCA</name>
<keyword evidence="3" id="KW-0175">Coiled coil</keyword>
<proteinExistence type="predicted"/>
<sequence>MICIVISVLVNTFFLVIFSSSSSSFCFSVKTKKSAIPGVTIAQFVEDVPKGCTTPDFERKPITLTLSEGKNAIFRAVVKGEPKPEVLWKRSTGKIDDPDRYQTTFIPGTNEFTLQINKITQDDADVYRFTAVNDYGEAACSAGLKIIQGKFHQLSTMLADLKKEIEDFKKTLKKLTPKAAQKKEIDPDQVWQLLLNADKKDYEKICLKYGIVDFRGMLRQLQEMKKEREDKQAQYVYSIANLKHVRVNQEQANASFDVEMELKNLESRIYLYKDGEMVNFRLNDDNVKHCLRQVGKKYNFIINDLQPEDAGVYQIKIEDVDIFSTELEAENIPVYFRYPLDEARCHEQGNAVFQCTLYEPCFNAVWFHKKNQLKPNDKYEISVSNDGLTHHLVIKNAQPSDKGTYTIDIGRRTSSAWLDKLRQDHLDDSSMGKDGQYKKGQDGSAELFSPLGKEGYVGKDGKMRQFSAIGTNMAGDSNHQVGLYGADSISAGTGTDEFSGVGGAAGLNRKEGMLGSFGDPSAPVGLGGLYGREGMPGGTGLGWFDSTGDIGGLYDKNGMPSEAGVGGAGGIGGLYDKDGKPIGVGVGGARGMGGLYDKDGRPIGTGLDGLYDKDGKPIGAGLSGDVGTGGLYDQYGRPIGTGGNGFYDKDGKPIAAGIGGLYDRDGRPVGGFYDKDGRPIGTGLDGLFDKDGKPIGAGGSVLYDKDGRPIGAGLGGLFDKDGKPIGAGIGGFYDKDGRLIGAGGLYDKDGKPIGSGIGGFYDKDGRPIGTGLGGLFDKDGKPIGAGLGDLYDKDGKLIVSGIGGFYDKDGKPIGAGIGGFYDKDGRAIGAGGSALYDRDGKPIGAGFGGFYDKDGKPIGAGIGEFYDKDGRPIGAGGSGLYDRDGKPIGAGFGGLYDKDGKPIRAGIGGFFDKDGKPIGAGVGGLGGAGSIGGLYDKDGRPIGASGFGFYDKDGKPIGAGIGGLYDKDGRPIGAGLGGLYDKDGRLIEAGSSGLYDKDGRPIGAGIGGLYDKDGMPIGAGGIGLYDKDGSPIGADGSGLYDKDGNPIGAGIGGFYDKDGSPIAVGGSGLYDKDGNPIGTGIGGFYDKDGSPIGAGLGGLYDKDGRPVGAGLGGLYDKDGKPIGTGIGGLYDKDGKLIVSGTGGFYDKDGRPIGAGGSGLYDKDGKPIGVGVGGLYDKDGRPIGVGLAGLFDKDGKPIGAGGSVLYDKDGSIPFFLCADPPNVNSELLEKLKKEPIVVKAGKNAIVKIPFEGQKPIRSSWLKDEGELLDDARINTEYSDNYTRLCISSANRKDCGDYKVKLRNESGSTEATFKLIVIDKPQPPTGPIEVVESSTSGITIQWKPPRDDGGKPIQSYVIERQQVGRKTWVTLGETTGNSTIFTTNKVEQDKRYYFRVRAVNAEGTSEVLESDEVMAASKVFPGPPAPPKIISANRGAITLSWAAPHKTGNSRILGYTVEKSKKGSNTWIPVTDLPITEKKYTVTDLKEGLQYEFRVAAINSAGTGEASAPSEAVFARDPMQPPGPVKDLKVVNTDYCSISLSWTKPGTEEESPVKGYIVEMRHTDMLKWTQCNALPIPMTAYIVRGLKPREMYFLRVRAVNDGGFGEPVELDSYVQTIPPIVQPKVLVKDTVKSFMIVKAGDTIRVRIPFEASPPPEVHWLKDGHVLTAKATTATREGVSQLIIPAADFSDSGHYSIVLQSEHGKKETFSFLVQVLDVPEAPGPIQLVERVPDTVTLMWEPSPTEKRDRNLNYMVMRRDSSKGSWNMVADLIYTNKCTVANFVPGRDYFFRVLAKNYMGVSEPSETVQPWSIHKERDYSQNETLKWRLDPGKKGGPKMLYSLTNHCKENCSQLLRENKQTTNK</sequence>
<dbReference type="InterPro" id="IPR040849">
    <property type="entry name" value="MyBP-C_THB"/>
</dbReference>
<dbReference type="PANTHER" id="PTHR13817:SF181">
    <property type="entry name" value="IMMUNOGLOBULIN-LIKE AND FIBRONECTIN TYPE III DOMAIN-CONTAINING PROTEIN 1"/>
    <property type="match status" value="1"/>
</dbReference>
<dbReference type="CDD" id="cd00063">
    <property type="entry name" value="FN3"/>
    <property type="match status" value="4"/>
</dbReference>